<dbReference type="AlphaFoldDB" id="A0A3S3ZZ98"/>
<dbReference type="NCBIfam" id="NF002999">
    <property type="entry name" value="PRK03767.1"/>
    <property type="match status" value="1"/>
</dbReference>
<name>A0A3S3ZZ98_9NOCA</name>
<evidence type="ECO:0000259" key="2">
    <source>
        <dbReference type="PROSITE" id="PS50902"/>
    </source>
</evidence>
<dbReference type="SUPFAM" id="SSF52218">
    <property type="entry name" value="Flavoproteins"/>
    <property type="match status" value="1"/>
</dbReference>
<dbReference type="Pfam" id="PF03358">
    <property type="entry name" value="FMN_red"/>
    <property type="match status" value="1"/>
</dbReference>
<proteinExistence type="inferred from homology"/>
<evidence type="ECO:0000256" key="1">
    <source>
        <dbReference type="ARBA" id="ARBA00006961"/>
    </source>
</evidence>
<reference evidence="3 4" key="1">
    <citation type="submission" date="2018-11" db="EMBL/GenBank/DDBJ databases">
        <title>Rhodococcus spongicola sp. nov. and Rhodococcus xishaensis sp. nov. from marine sponges.</title>
        <authorList>
            <person name="Li L."/>
            <person name="Lin H.W."/>
        </authorList>
    </citation>
    <scope>NUCLEOTIDE SEQUENCE [LARGE SCALE GENOMIC DNA]</scope>
    <source>
        <strain evidence="3 4">CCTCC AB2014297</strain>
    </source>
</reference>
<organism evidence="3 4">
    <name type="scientific">Prescottella agglutinans</name>
    <dbReference type="NCBI Taxonomy" id="1644129"/>
    <lineage>
        <taxon>Bacteria</taxon>
        <taxon>Bacillati</taxon>
        <taxon>Actinomycetota</taxon>
        <taxon>Actinomycetes</taxon>
        <taxon>Mycobacteriales</taxon>
        <taxon>Nocardiaceae</taxon>
        <taxon>Prescottella</taxon>
    </lineage>
</organism>
<dbReference type="PANTHER" id="PTHR30546">
    <property type="entry name" value="FLAVODOXIN-RELATED PROTEIN WRBA-RELATED"/>
    <property type="match status" value="1"/>
</dbReference>
<dbReference type="GO" id="GO:0003955">
    <property type="term" value="F:NAD(P)H dehydrogenase (quinone) activity"/>
    <property type="evidence" value="ECO:0007669"/>
    <property type="project" value="InterPro"/>
</dbReference>
<dbReference type="InterPro" id="IPR029039">
    <property type="entry name" value="Flavoprotein-like_sf"/>
</dbReference>
<evidence type="ECO:0000313" key="4">
    <source>
        <dbReference type="Proteomes" id="UP000286208"/>
    </source>
</evidence>
<dbReference type="Proteomes" id="UP000286208">
    <property type="component" value="Unassembled WGS sequence"/>
</dbReference>
<dbReference type="NCBIfam" id="TIGR01755">
    <property type="entry name" value="flav_wrbA"/>
    <property type="match status" value="1"/>
</dbReference>
<accession>A0A3S3ZZ98</accession>
<dbReference type="RefSeq" id="WP_127914770.1">
    <property type="nucleotide sequence ID" value="NZ_RKLP01000001.1"/>
</dbReference>
<comment type="caution">
    <text evidence="3">The sequence shown here is derived from an EMBL/GenBank/DDBJ whole genome shotgun (WGS) entry which is preliminary data.</text>
</comment>
<dbReference type="InterPro" id="IPR010089">
    <property type="entry name" value="Flavoprotein_WrbA-like"/>
</dbReference>
<dbReference type="PROSITE" id="PS50902">
    <property type="entry name" value="FLAVODOXIN_LIKE"/>
    <property type="match status" value="1"/>
</dbReference>
<dbReference type="InterPro" id="IPR005025">
    <property type="entry name" value="FMN_Rdtase-like_dom"/>
</dbReference>
<protein>
    <submittedName>
        <fullName evidence="3">NAD(P)H:quinone oxidoreductase</fullName>
    </submittedName>
</protein>
<feature type="domain" description="Flavodoxin-like" evidence="2">
    <location>
        <begin position="4"/>
        <end position="187"/>
    </location>
</feature>
<comment type="similarity">
    <text evidence="1">Belongs to the WrbA family.</text>
</comment>
<dbReference type="GO" id="GO:0016020">
    <property type="term" value="C:membrane"/>
    <property type="evidence" value="ECO:0007669"/>
    <property type="project" value="TreeGrafter"/>
</dbReference>
<gene>
    <name evidence="3" type="ORF">EGT67_03535</name>
</gene>
<sequence length="201" mass="21121">MTKLSVIYYSATGHGTAMADRVSEAARSAGADVRVRHIAETRDPATFAGNPAWSANYEATKDLPAATGDDIVWADAVIFGSPTRFGSTASPFQAFVDTLGGLWVQGRLADKVYAAFTSSQTLHGGQETTLTSLYTSLMHWGGILVPPGYTDPVKFADGNPYGVSKVTGPDNQNPLDDATIAALDHLATRVVTIAGRLAATT</sequence>
<keyword evidence="4" id="KW-1185">Reference proteome</keyword>
<dbReference type="PANTHER" id="PTHR30546:SF23">
    <property type="entry name" value="FLAVOPROTEIN-LIKE PROTEIN YCP4-RELATED"/>
    <property type="match status" value="1"/>
</dbReference>
<dbReference type="GO" id="GO:0010181">
    <property type="term" value="F:FMN binding"/>
    <property type="evidence" value="ECO:0007669"/>
    <property type="project" value="InterPro"/>
</dbReference>
<evidence type="ECO:0000313" key="3">
    <source>
        <dbReference type="EMBL" id="RVW11672.1"/>
    </source>
</evidence>
<dbReference type="Gene3D" id="3.40.50.360">
    <property type="match status" value="1"/>
</dbReference>
<dbReference type="InterPro" id="IPR008254">
    <property type="entry name" value="Flavodoxin/NO_synth"/>
</dbReference>
<dbReference type="OrthoDB" id="9801479at2"/>
<dbReference type="EMBL" id="RKLP01000001">
    <property type="protein sequence ID" value="RVW11672.1"/>
    <property type="molecule type" value="Genomic_DNA"/>
</dbReference>